<dbReference type="PANTHER" id="PTHR28154">
    <property type="entry name" value="CELL WALL SYNTHESIS PROTEIN KNH1-RELATED"/>
    <property type="match status" value="1"/>
</dbReference>
<dbReference type="AlphaFoldDB" id="A0A9P6NHI2"/>
<organism evidence="2 3">
    <name type="scientific">Cronartium quercuum f. sp. fusiforme G11</name>
    <dbReference type="NCBI Taxonomy" id="708437"/>
    <lineage>
        <taxon>Eukaryota</taxon>
        <taxon>Fungi</taxon>
        <taxon>Dikarya</taxon>
        <taxon>Basidiomycota</taxon>
        <taxon>Pucciniomycotina</taxon>
        <taxon>Pucciniomycetes</taxon>
        <taxon>Pucciniales</taxon>
        <taxon>Coleosporiaceae</taxon>
        <taxon>Cronartium</taxon>
    </lineage>
</organism>
<proteinExistence type="predicted"/>
<name>A0A9P6NHI2_9BASI</name>
<dbReference type="EMBL" id="MU167252">
    <property type="protein sequence ID" value="KAG0147075.1"/>
    <property type="molecule type" value="Genomic_DNA"/>
</dbReference>
<dbReference type="Proteomes" id="UP000886653">
    <property type="component" value="Unassembled WGS sequence"/>
</dbReference>
<evidence type="ECO:0000313" key="3">
    <source>
        <dbReference type="Proteomes" id="UP000886653"/>
    </source>
</evidence>
<reference evidence="2" key="1">
    <citation type="submission" date="2013-11" db="EMBL/GenBank/DDBJ databases">
        <title>Genome sequence of the fusiform rust pathogen reveals effectors for host alternation and coevolution with pine.</title>
        <authorList>
            <consortium name="DOE Joint Genome Institute"/>
            <person name="Smith K."/>
            <person name="Pendleton A."/>
            <person name="Kubisiak T."/>
            <person name="Anderson C."/>
            <person name="Salamov A."/>
            <person name="Aerts A."/>
            <person name="Riley R."/>
            <person name="Clum A."/>
            <person name="Lindquist E."/>
            <person name="Ence D."/>
            <person name="Campbell M."/>
            <person name="Kronenberg Z."/>
            <person name="Feau N."/>
            <person name="Dhillon B."/>
            <person name="Hamelin R."/>
            <person name="Burleigh J."/>
            <person name="Smith J."/>
            <person name="Yandell M."/>
            <person name="Nelson C."/>
            <person name="Grigoriev I."/>
            <person name="Davis J."/>
        </authorList>
    </citation>
    <scope>NUCLEOTIDE SEQUENCE</scope>
    <source>
        <strain evidence="2">G11</strain>
    </source>
</reference>
<gene>
    <name evidence="2" type="ORF">CROQUDRAFT_91885</name>
</gene>
<protein>
    <submittedName>
        <fullName evidence="2">Uncharacterized protein</fullName>
    </submittedName>
</protein>
<dbReference type="PANTHER" id="PTHR28154:SF1">
    <property type="entry name" value="CELL WALL SYNTHESIS PROTEIN KNH1-RELATED"/>
    <property type="match status" value="1"/>
</dbReference>
<sequence length="192" mass="20514">MLLIVSIWTLFIISTSRSSLFITSPNVSTNCVGGKICEISWNGDKLVPIDLSVYGIMMVGLWYRNVITQPIELLIKVGNMDPKVNTSMSVIIPPNIGPNGNNYFIRMDQVKPTDNGQPYQVLSSRFTLSGMNGVVLPISTSDPPPMDLNDPSSVLGGIITTSPPSSPTGVPMVSKIDGTSTSLLPLSTGTVT</sequence>
<dbReference type="GO" id="GO:0006078">
    <property type="term" value="P:(1-&gt;6)-beta-D-glucan biosynthetic process"/>
    <property type="evidence" value="ECO:0007669"/>
    <property type="project" value="InterPro"/>
</dbReference>
<keyword evidence="3" id="KW-1185">Reference proteome</keyword>
<evidence type="ECO:0000313" key="2">
    <source>
        <dbReference type="EMBL" id="KAG0147075.1"/>
    </source>
</evidence>
<dbReference type="GO" id="GO:0042546">
    <property type="term" value="P:cell wall biogenesis"/>
    <property type="evidence" value="ECO:0007669"/>
    <property type="project" value="InterPro"/>
</dbReference>
<dbReference type="InterPro" id="IPR045328">
    <property type="entry name" value="Kre9/Knh1"/>
</dbReference>
<accession>A0A9P6NHI2</accession>
<evidence type="ECO:0000256" key="1">
    <source>
        <dbReference type="SAM" id="SignalP"/>
    </source>
</evidence>
<comment type="caution">
    <text evidence="2">The sequence shown here is derived from an EMBL/GenBank/DDBJ whole genome shotgun (WGS) entry which is preliminary data.</text>
</comment>
<feature type="chain" id="PRO_5040247286" evidence="1">
    <location>
        <begin position="19"/>
        <end position="192"/>
    </location>
</feature>
<feature type="signal peptide" evidence="1">
    <location>
        <begin position="1"/>
        <end position="18"/>
    </location>
</feature>
<keyword evidence="1" id="KW-0732">Signal</keyword>